<dbReference type="GO" id="GO:0006891">
    <property type="term" value="P:intra-Golgi vesicle-mediated transport"/>
    <property type="evidence" value="ECO:0007669"/>
    <property type="project" value="TreeGrafter"/>
</dbReference>
<keyword evidence="9" id="KW-0175">Coiled coil</keyword>
<dbReference type="PANTHER" id="PTHR12961">
    <property type="entry name" value="CONSERVED OLIGOMERIC GOLGI COMPLEX COMPONENT 2"/>
    <property type="match status" value="1"/>
</dbReference>
<dbReference type="GO" id="GO:0000139">
    <property type="term" value="C:Golgi membrane"/>
    <property type="evidence" value="ECO:0007669"/>
    <property type="project" value="UniProtKB-SubCell"/>
</dbReference>
<comment type="caution">
    <text evidence="12">The sequence shown here is derived from an EMBL/GenBank/DDBJ whole genome shotgun (WGS) entry which is preliminary data.</text>
</comment>
<reference evidence="12 13" key="1">
    <citation type="submission" date="2017-06" db="EMBL/GenBank/DDBJ databases">
        <title>Draft genome sequence of a variant of Elsinoe murrayae.</title>
        <authorList>
            <person name="Cheng Q."/>
        </authorList>
    </citation>
    <scope>NUCLEOTIDE SEQUENCE [LARGE SCALE GENOMIC DNA]</scope>
    <source>
        <strain evidence="12 13">CQ-2017a</strain>
    </source>
</reference>
<feature type="region of interest" description="Disordered" evidence="10">
    <location>
        <begin position="214"/>
        <end position="234"/>
    </location>
</feature>
<evidence type="ECO:0000256" key="1">
    <source>
        <dbReference type="ARBA" id="ARBA00004395"/>
    </source>
</evidence>
<comment type="similarity">
    <text evidence="2">Belongs to the COG2 family.</text>
</comment>
<feature type="coiled-coil region" evidence="9">
    <location>
        <begin position="93"/>
        <end position="120"/>
    </location>
</feature>
<keyword evidence="13" id="KW-1185">Reference proteome</keyword>
<sequence>MSKFYLPSSTPASTTSPSPLQSPTSEPTPTSNLRHLPSKAPSPNAAKPSYDDYTYSSPPSPSSDRYDQDDLPYPTPLPRSAFLDPDFSPETYLSTLRNRHQTLEDLRTELRDRVRDLGKELFDLVNDEYEDLMGVGMTLKGGEEKIEGVRVGVLGFERDVEGLRGLVRERREEVGRLVGDRRRVRGEVVVGRRLLEVEDRIGELEKRLGVKADAGDELDEDGEEEESDGDGDGLGRLRGNVRLYGQLKDLMERIGEHPFLSAQVGRLKSIRDALLLDLGAALRSSRKREDQHSLVLKIMGLYRDAGEGAEAIRILKDK</sequence>
<dbReference type="PANTHER" id="PTHR12961:SF0">
    <property type="entry name" value="CONSERVED OLIGOMERIC GOLGI COMPLEX SUBUNIT 2"/>
    <property type="match status" value="1"/>
</dbReference>
<comment type="subcellular location">
    <subcellularLocation>
        <location evidence="1">Golgi apparatus membrane</location>
        <topology evidence="1">Peripheral membrane protein</topology>
    </subcellularLocation>
</comment>
<keyword evidence="6" id="KW-0333">Golgi apparatus</keyword>
<dbReference type="GO" id="GO:0007030">
    <property type="term" value="P:Golgi organization"/>
    <property type="evidence" value="ECO:0007669"/>
    <property type="project" value="InterPro"/>
</dbReference>
<feature type="compositionally biased region" description="Acidic residues" evidence="10">
    <location>
        <begin position="215"/>
        <end position="231"/>
    </location>
</feature>
<proteinExistence type="inferred from homology"/>
<keyword evidence="7" id="KW-0472">Membrane</keyword>
<dbReference type="GO" id="GO:0017119">
    <property type="term" value="C:Golgi transport complex"/>
    <property type="evidence" value="ECO:0007669"/>
    <property type="project" value="TreeGrafter"/>
</dbReference>
<organism evidence="12 13">
    <name type="scientific">Sphaceloma murrayae</name>
    <dbReference type="NCBI Taxonomy" id="2082308"/>
    <lineage>
        <taxon>Eukaryota</taxon>
        <taxon>Fungi</taxon>
        <taxon>Dikarya</taxon>
        <taxon>Ascomycota</taxon>
        <taxon>Pezizomycotina</taxon>
        <taxon>Dothideomycetes</taxon>
        <taxon>Dothideomycetidae</taxon>
        <taxon>Myriangiales</taxon>
        <taxon>Elsinoaceae</taxon>
        <taxon>Sphaceloma</taxon>
    </lineage>
</organism>
<feature type="region of interest" description="Disordered" evidence="10">
    <location>
        <begin position="1"/>
        <end position="86"/>
    </location>
</feature>
<evidence type="ECO:0000313" key="13">
    <source>
        <dbReference type="Proteomes" id="UP000243797"/>
    </source>
</evidence>
<evidence type="ECO:0000256" key="3">
    <source>
        <dbReference type="ARBA" id="ARBA00020977"/>
    </source>
</evidence>
<name>A0A2K1R1I6_9PEZI</name>
<dbReference type="Pfam" id="PF06148">
    <property type="entry name" value="COG2_N"/>
    <property type="match status" value="1"/>
</dbReference>
<evidence type="ECO:0000256" key="9">
    <source>
        <dbReference type="SAM" id="Coils"/>
    </source>
</evidence>
<protein>
    <recommendedName>
        <fullName evidence="3">Conserved oligomeric Golgi complex subunit 2</fullName>
    </recommendedName>
    <alternativeName>
        <fullName evidence="8">Component of oligomeric Golgi complex 2</fullName>
    </alternativeName>
</protein>
<dbReference type="InterPro" id="IPR009316">
    <property type="entry name" value="COG2"/>
</dbReference>
<keyword evidence="5" id="KW-0653">Protein transport</keyword>
<dbReference type="AlphaFoldDB" id="A0A2K1R1I6"/>
<dbReference type="InterPro" id="IPR024602">
    <property type="entry name" value="COG_su2_N"/>
</dbReference>
<evidence type="ECO:0000256" key="8">
    <source>
        <dbReference type="ARBA" id="ARBA00031344"/>
    </source>
</evidence>
<evidence type="ECO:0000256" key="4">
    <source>
        <dbReference type="ARBA" id="ARBA00022448"/>
    </source>
</evidence>
<evidence type="ECO:0000259" key="11">
    <source>
        <dbReference type="Pfam" id="PF06148"/>
    </source>
</evidence>
<dbReference type="GO" id="GO:0015031">
    <property type="term" value="P:protein transport"/>
    <property type="evidence" value="ECO:0007669"/>
    <property type="project" value="UniProtKB-KW"/>
</dbReference>
<evidence type="ECO:0000256" key="7">
    <source>
        <dbReference type="ARBA" id="ARBA00023136"/>
    </source>
</evidence>
<accession>A0A2K1R1I6</accession>
<dbReference type="STRING" id="2082308.A0A2K1R1I6"/>
<feature type="compositionally biased region" description="Low complexity" evidence="10">
    <location>
        <begin position="38"/>
        <end position="57"/>
    </location>
</feature>
<dbReference type="OrthoDB" id="332281at2759"/>
<gene>
    <name evidence="12" type="ORF">CAC42_3497</name>
</gene>
<dbReference type="EMBL" id="NKHZ01000012">
    <property type="protein sequence ID" value="PNS21159.1"/>
    <property type="molecule type" value="Genomic_DNA"/>
</dbReference>
<evidence type="ECO:0000256" key="2">
    <source>
        <dbReference type="ARBA" id="ARBA00007603"/>
    </source>
</evidence>
<keyword evidence="4" id="KW-0813">Transport</keyword>
<evidence type="ECO:0000256" key="10">
    <source>
        <dbReference type="SAM" id="MobiDB-lite"/>
    </source>
</evidence>
<dbReference type="InParanoid" id="A0A2K1R1I6"/>
<dbReference type="Proteomes" id="UP000243797">
    <property type="component" value="Unassembled WGS sequence"/>
</dbReference>
<evidence type="ECO:0000256" key="5">
    <source>
        <dbReference type="ARBA" id="ARBA00022927"/>
    </source>
</evidence>
<feature type="compositionally biased region" description="Low complexity" evidence="10">
    <location>
        <begin position="7"/>
        <end position="31"/>
    </location>
</feature>
<evidence type="ECO:0000256" key="6">
    <source>
        <dbReference type="ARBA" id="ARBA00023034"/>
    </source>
</evidence>
<feature type="domain" description="Conserved oligomeric Golgi complex subunit 2 N-terminal" evidence="11">
    <location>
        <begin position="78"/>
        <end position="150"/>
    </location>
</feature>
<evidence type="ECO:0000313" key="12">
    <source>
        <dbReference type="EMBL" id="PNS21159.1"/>
    </source>
</evidence>